<dbReference type="InterPro" id="IPR003660">
    <property type="entry name" value="HAMP_dom"/>
</dbReference>
<dbReference type="KEGG" id="glo:Glov_3335"/>
<evidence type="ECO:0000256" key="3">
    <source>
        <dbReference type="PROSITE-ProRule" id="PRU00284"/>
    </source>
</evidence>
<dbReference type="GO" id="GO:0006935">
    <property type="term" value="P:chemotaxis"/>
    <property type="evidence" value="ECO:0007669"/>
    <property type="project" value="InterPro"/>
</dbReference>
<evidence type="ECO:0000259" key="6">
    <source>
        <dbReference type="PROSITE" id="PS50111"/>
    </source>
</evidence>
<feature type="transmembrane region" description="Helical" evidence="5">
    <location>
        <begin position="40"/>
        <end position="58"/>
    </location>
</feature>
<comment type="similarity">
    <text evidence="2">Belongs to the methyl-accepting chemotaxis (MCP) protein family.</text>
</comment>
<dbReference type="InterPro" id="IPR004090">
    <property type="entry name" value="Chemotax_Me-accpt_rcpt"/>
</dbReference>
<dbReference type="RefSeq" id="WP_012471365.1">
    <property type="nucleotide sequence ID" value="NC_010814.1"/>
</dbReference>
<accession>B3EBK2</accession>
<dbReference type="eggNOG" id="COG0840">
    <property type="taxonomic scope" value="Bacteria"/>
</dbReference>
<feature type="domain" description="HAMP" evidence="7">
    <location>
        <begin position="60"/>
        <end position="115"/>
    </location>
</feature>
<dbReference type="PROSITE" id="PS50885">
    <property type="entry name" value="HAMP"/>
    <property type="match status" value="1"/>
</dbReference>
<keyword evidence="5" id="KW-0812">Transmembrane</keyword>
<evidence type="ECO:0000256" key="2">
    <source>
        <dbReference type="ARBA" id="ARBA00029447"/>
    </source>
</evidence>
<keyword evidence="1 3" id="KW-0807">Transducer</keyword>
<dbReference type="PRINTS" id="PR00260">
    <property type="entry name" value="CHEMTRNSDUCR"/>
</dbReference>
<dbReference type="PANTHER" id="PTHR32089">
    <property type="entry name" value="METHYL-ACCEPTING CHEMOTAXIS PROTEIN MCPB"/>
    <property type="match status" value="1"/>
</dbReference>
<feature type="domain" description="Methyl-accepting transducer" evidence="6">
    <location>
        <begin position="134"/>
        <end position="391"/>
    </location>
</feature>
<dbReference type="GO" id="GO:0016020">
    <property type="term" value="C:membrane"/>
    <property type="evidence" value="ECO:0007669"/>
    <property type="project" value="InterPro"/>
</dbReference>
<dbReference type="SMART" id="SM00304">
    <property type="entry name" value="HAMP"/>
    <property type="match status" value="1"/>
</dbReference>
<dbReference type="GO" id="GO:0007165">
    <property type="term" value="P:signal transduction"/>
    <property type="evidence" value="ECO:0007669"/>
    <property type="project" value="UniProtKB-KW"/>
</dbReference>
<proteinExistence type="inferred from homology"/>
<gene>
    <name evidence="8" type="ordered locus">Glov_3335</name>
</gene>
<dbReference type="PROSITE" id="PS50111">
    <property type="entry name" value="CHEMOTAXIS_TRANSDUC_2"/>
    <property type="match status" value="1"/>
</dbReference>
<dbReference type="Pfam" id="PF00015">
    <property type="entry name" value="MCPsignal"/>
    <property type="match status" value="1"/>
</dbReference>
<dbReference type="SMART" id="SM00283">
    <property type="entry name" value="MA"/>
    <property type="match status" value="1"/>
</dbReference>
<dbReference type="STRING" id="398767.Glov_3335"/>
<evidence type="ECO:0000313" key="9">
    <source>
        <dbReference type="Proteomes" id="UP000002420"/>
    </source>
</evidence>
<dbReference type="PANTHER" id="PTHR32089:SF114">
    <property type="entry name" value="METHYL-ACCEPTING CHEMOTAXIS PROTEIN MCPB"/>
    <property type="match status" value="1"/>
</dbReference>
<feature type="transmembrane region" description="Helical" evidence="5">
    <location>
        <begin position="12"/>
        <end position="34"/>
    </location>
</feature>
<keyword evidence="5" id="KW-1133">Transmembrane helix</keyword>
<evidence type="ECO:0000256" key="1">
    <source>
        <dbReference type="ARBA" id="ARBA00023224"/>
    </source>
</evidence>
<dbReference type="OrthoDB" id="9765597at2"/>
<keyword evidence="4" id="KW-0175">Coiled coil</keyword>
<dbReference type="Proteomes" id="UP000002420">
    <property type="component" value="Chromosome"/>
</dbReference>
<reference evidence="8 9" key="1">
    <citation type="submission" date="2008-05" db="EMBL/GenBank/DDBJ databases">
        <title>Complete sequence of chromosome of Geobacter lovleyi SZ.</title>
        <authorList>
            <consortium name="US DOE Joint Genome Institute"/>
            <person name="Lucas S."/>
            <person name="Copeland A."/>
            <person name="Lapidus A."/>
            <person name="Glavina del Rio T."/>
            <person name="Dalin E."/>
            <person name="Tice H."/>
            <person name="Bruce D."/>
            <person name="Goodwin L."/>
            <person name="Pitluck S."/>
            <person name="Chertkov O."/>
            <person name="Meincke L."/>
            <person name="Brettin T."/>
            <person name="Detter J.C."/>
            <person name="Han C."/>
            <person name="Tapia R."/>
            <person name="Kuske C.R."/>
            <person name="Schmutz J."/>
            <person name="Larimer F."/>
            <person name="Land M."/>
            <person name="Hauser L."/>
            <person name="Kyrpides N."/>
            <person name="Mikhailova N."/>
            <person name="Sung Y."/>
            <person name="Fletcher K.E."/>
            <person name="Ritalahti K.M."/>
            <person name="Loeffler F.E."/>
            <person name="Richardson P."/>
        </authorList>
    </citation>
    <scope>NUCLEOTIDE SEQUENCE [LARGE SCALE GENOMIC DNA]</scope>
    <source>
        <strain evidence="9">ATCC BAA-1151 / DSM 17278 / SZ</strain>
    </source>
</reference>
<keyword evidence="9" id="KW-1185">Reference proteome</keyword>
<protein>
    <submittedName>
        <fullName evidence="8">Methyl-accepting chemotaxis sensory transducer</fullName>
    </submittedName>
</protein>
<dbReference type="Pfam" id="PF00672">
    <property type="entry name" value="HAMP"/>
    <property type="match status" value="1"/>
</dbReference>
<dbReference type="GO" id="GO:0004888">
    <property type="term" value="F:transmembrane signaling receptor activity"/>
    <property type="evidence" value="ECO:0007669"/>
    <property type="project" value="InterPro"/>
</dbReference>
<dbReference type="EMBL" id="CP001089">
    <property type="protein sequence ID" value="ACD97041.1"/>
    <property type="molecule type" value="Genomic_DNA"/>
</dbReference>
<dbReference type="SUPFAM" id="SSF58104">
    <property type="entry name" value="Methyl-accepting chemotaxis protein (MCP) signaling domain"/>
    <property type="match status" value="1"/>
</dbReference>
<evidence type="ECO:0000256" key="4">
    <source>
        <dbReference type="SAM" id="Coils"/>
    </source>
</evidence>
<evidence type="ECO:0000313" key="8">
    <source>
        <dbReference type="EMBL" id="ACD97041.1"/>
    </source>
</evidence>
<keyword evidence="5" id="KW-0472">Membrane</keyword>
<dbReference type="Gene3D" id="1.10.287.950">
    <property type="entry name" value="Methyl-accepting chemotaxis protein"/>
    <property type="match status" value="1"/>
</dbReference>
<evidence type="ECO:0000259" key="7">
    <source>
        <dbReference type="PROSITE" id="PS50885"/>
    </source>
</evidence>
<dbReference type="CDD" id="cd06225">
    <property type="entry name" value="HAMP"/>
    <property type="match status" value="1"/>
</dbReference>
<evidence type="ECO:0000256" key="5">
    <source>
        <dbReference type="SAM" id="Phobius"/>
    </source>
</evidence>
<dbReference type="InterPro" id="IPR004089">
    <property type="entry name" value="MCPsignal_dom"/>
</dbReference>
<sequence>MRVRVPLGYKFILGFVAVVAVVAFAPPVVAALGYSPDVTQFLTIVVALTVGLIMGWLFSRRFARNIGMLTESAHEVSQGDLSCDIQLPPTSTPDETHELTAAINQMIQNLRDLVGHIRSSSAKLAGSSKEINGTAVEISASTEEVARAIEQISHGAETQAELVERSSRIIKETAISIELVASRARESSRCARETSQTARRGADLAGAALLLMKEFFVRTEELSTRFDQLNSRLQRVGKVADFIGEVARQTNLLALNASIEAVRAGEYGKGFAVVADEVRKLADSTSHSVGEITDLIATLRDESQRVHESLLESSRMIHDGKKNVDITANAFGEIIASVQDTERRANSIADLSQMQLEGAGKMVQAVDEIARVADDNAAATEEVSAATEEQLAAMQDMALATRELTQLADELERLVRRFTLEETIELVETV</sequence>
<dbReference type="HOGENOM" id="CLU_000445_107_18_7"/>
<name>B3EBK2_TRIL1</name>
<dbReference type="AlphaFoldDB" id="B3EBK2"/>
<organism evidence="8 9">
    <name type="scientific">Trichlorobacter lovleyi (strain ATCC BAA-1151 / DSM 17278 / SZ)</name>
    <name type="common">Geobacter lovleyi</name>
    <dbReference type="NCBI Taxonomy" id="398767"/>
    <lineage>
        <taxon>Bacteria</taxon>
        <taxon>Pseudomonadati</taxon>
        <taxon>Thermodesulfobacteriota</taxon>
        <taxon>Desulfuromonadia</taxon>
        <taxon>Geobacterales</taxon>
        <taxon>Geobacteraceae</taxon>
        <taxon>Trichlorobacter</taxon>
    </lineage>
</organism>
<feature type="coiled-coil region" evidence="4">
    <location>
        <begin position="369"/>
        <end position="421"/>
    </location>
</feature>